<evidence type="ECO:0000313" key="1">
    <source>
        <dbReference type="EMBL" id="RLG69818.1"/>
    </source>
</evidence>
<dbReference type="Gene3D" id="3.90.1530.10">
    <property type="entry name" value="Conserved hypothetical protein from pyrococcus furiosus pfu- 392566-001, ParB domain"/>
    <property type="match status" value="1"/>
</dbReference>
<proteinExistence type="predicted"/>
<dbReference type="Proteomes" id="UP000278031">
    <property type="component" value="Unassembled WGS sequence"/>
</dbReference>
<accession>A0A497JGN1</accession>
<evidence type="ECO:0008006" key="3">
    <source>
        <dbReference type="Google" id="ProtNLM"/>
    </source>
</evidence>
<comment type="caution">
    <text evidence="1">The sequence shown here is derived from an EMBL/GenBank/DDBJ whole genome shotgun (WGS) entry which is preliminary data.</text>
</comment>
<dbReference type="SUPFAM" id="SSF110849">
    <property type="entry name" value="ParB/Sulfiredoxin"/>
    <property type="match status" value="1"/>
</dbReference>
<dbReference type="AlphaFoldDB" id="A0A497JGN1"/>
<organism evidence="1 2">
    <name type="scientific">Candidatus Iainarchaeum sp</name>
    <dbReference type="NCBI Taxonomy" id="3101447"/>
    <lineage>
        <taxon>Archaea</taxon>
        <taxon>Candidatus Iainarchaeota</taxon>
        <taxon>Candidatus Iainarchaeia</taxon>
        <taxon>Candidatus Iainarchaeales</taxon>
        <taxon>Candidatus Iainarchaeaceae</taxon>
        <taxon>Candidatus Iainarchaeum</taxon>
    </lineage>
</organism>
<name>A0A497JGN1_9ARCH</name>
<reference evidence="1 2" key="1">
    <citation type="submission" date="2018-06" db="EMBL/GenBank/DDBJ databases">
        <title>Extensive metabolic versatility and redundancy in microbially diverse, dynamic hydrothermal sediments.</title>
        <authorList>
            <person name="Dombrowski N."/>
            <person name="Teske A."/>
            <person name="Baker B.J."/>
        </authorList>
    </citation>
    <scope>NUCLEOTIDE SEQUENCE [LARGE SCALE GENOMIC DNA]</scope>
    <source>
        <strain evidence="1">B51_G17</strain>
    </source>
</reference>
<sequence length="142" mass="16580">MTTLITLEEEKKLLDQLIKYYSNIYPDVEFYVEERTLSKDEIGEIFYTYQGEEIEATADLKIRRISTALTHGYSTPIIVLEKPESKKMILLDGHRRALCAYNFGLSWKAFIIKPNKEINFGIEKNILGKVKDRPFKALKEEQ</sequence>
<dbReference type="InterPro" id="IPR036086">
    <property type="entry name" value="ParB/Sulfiredoxin_sf"/>
</dbReference>
<protein>
    <recommendedName>
        <fullName evidence="3">ParB N-terminal domain-containing protein</fullName>
    </recommendedName>
</protein>
<gene>
    <name evidence="1" type="ORF">DRO04_02785</name>
</gene>
<evidence type="ECO:0000313" key="2">
    <source>
        <dbReference type="Proteomes" id="UP000278031"/>
    </source>
</evidence>
<dbReference type="EMBL" id="QMWP01000105">
    <property type="protein sequence ID" value="RLG69818.1"/>
    <property type="molecule type" value="Genomic_DNA"/>
</dbReference>